<evidence type="ECO:0000313" key="1">
    <source>
        <dbReference type="EMBL" id="SPS06122.1"/>
    </source>
</evidence>
<accession>A0A2X0R7Y7</accession>
<sequence length="90" mass="10448">MKVRFAIYAVNLTDIFSFSLHANNNADKKVREVVSQNGICYAELLFNNKLLLLLINVVSLIKSRQDRAFLHYEQAKMLSRISDVIYKRVD</sequence>
<dbReference type="EMBL" id="LS423452">
    <property type="protein sequence ID" value="SPS06122.1"/>
    <property type="molecule type" value="Genomic_DNA"/>
</dbReference>
<reference evidence="1" key="1">
    <citation type="submission" date="2018-05" db="EMBL/GenBank/DDBJ databases">
        <authorList>
            <person name="Lanie J.A."/>
            <person name="Ng W.-L."/>
            <person name="Kazmierczak K.M."/>
            <person name="Andrzejewski T.M."/>
            <person name="Davidsen T.M."/>
            <person name="Wayne K.J."/>
            <person name="Tettelin H."/>
            <person name="Glass J.I."/>
            <person name="Rusch D."/>
            <person name="Podicherti R."/>
            <person name="Tsui H.-C.T."/>
            <person name="Winkler M.E."/>
        </authorList>
    </citation>
    <scope>NUCLEOTIDE SEQUENCE</scope>
    <source>
        <strain evidence="1">KNB</strain>
    </source>
</reference>
<name>A0A2X0R7Y7_9PROT</name>
<organism evidence="1">
    <name type="scientific">Candidatus Nitrotoga fabula</name>
    <dbReference type="NCBI Taxonomy" id="2182327"/>
    <lineage>
        <taxon>Bacteria</taxon>
        <taxon>Pseudomonadati</taxon>
        <taxon>Pseudomonadota</taxon>
        <taxon>Betaproteobacteria</taxon>
        <taxon>Nitrosomonadales</taxon>
        <taxon>Gallionellaceae</taxon>
        <taxon>Candidatus Nitrotoga</taxon>
    </lineage>
</organism>
<gene>
    <name evidence="1" type="ORF">NITFAB_1712</name>
</gene>
<proteinExistence type="predicted"/>
<protein>
    <submittedName>
        <fullName evidence="1">Uncharacterized protein</fullName>
    </submittedName>
</protein>
<dbReference type="AlphaFoldDB" id="A0A2X0R7Y7"/>